<feature type="domain" description="UvrD-like helicase ATP-binding" evidence="13">
    <location>
        <begin position="504"/>
        <end position="762"/>
    </location>
</feature>
<dbReference type="Pfam" id="PF13361">
    <property type="entry name" value="UvrD_C"/>
    <property type="match status" value="2"/>
</dbReference>
<name>A0A9D1VYU5_9FIRM</name>
<comment type="catalytic activity">
    <reaction evidence="8">
        <text>Couples ATP hydrolysis with the unwinding of duplex DNA by translocating in the 3'-5' direction.</text>
        <dbReference type="EC" id="5.6.2.4"/>
    </reaction>
</comment>
<evidence type="ECO:0000256" key="1">
    <source>
        <dbReference type="ARBA" id="ARBA00009922"/>
    </source>
</evidence>
<sequence>MYIADLHIHSRYSRATSRECTPEYLDLWARRKGIHIVGTGDFTHPAWREELAEKLVPAEDGLYVLRDEYRIKDGSVRGDMVPRFVITGEISSIYKKNGKVRKVHSVIILPGLEDAERISNKLEQIGNIHSDGRPILGLDCHDLLEITLELCPSSVYVPAHIWTPHFSMFGAFSGFDTVEECFEDLTPHIHAVETGLSSDPPMNWRVSALDRFQLVSNSDAHSPAKLGREANLLDIPMSYEGLVQAIQTGEGLYGTIEFFPEEGKYHMDGHRKCNLCLSPSDTMKYNGICPVCGRKITIGVSHRVEELADRPEGYVREGAKAFESLVPLSEVIAASMGCSAASKKAGKEYAHMLSELGSEFEILRTFPIEDIRQVSGARIAEGIQRLRDGKVERIPGFDGEYGVIRLFSADELENTEGQMSFFDVIGAAAAGEEKDGRADKTGGEEQDSSVDKTVGEEQDSSVDKTVGEEKDGSSDKAGGEDEAGGESAVEENGIDRKGSRVQTAALNPEQFRAATSGAARIAVKAGPGTGKTKTLVSRLKYLLETRRVRQSEITAVTFTNQAAAEMRERVVRETGKRSAGRMMTIGTFHAVCLDFLKAQGREFFLAGEAELRELAEQALDECGQTMSAKEFLEQVSRQKSGIADAQTGQAYDRYEQLKAEKKLYDFDDLLLCTADLIESGNVQPGWEKSFRYLLVDEFQDINLIQRRLIKIWHSFGQELFVIGDPDQSIYGFRGADAECFEKLAEDYPDLEVIGLKENYRSAPQILTAAETVMGRRESLHANCPDNVPVRVVQAASPLAEDIFIAKEIGHMAGGVGMLEAHREAWENGDRKVRGFGDIAVLYRTNHQAHLLEKCLKKEGIPYVVAGREEFLQADSVQGSICFFRYVQDEGDLAAAQECARLIWKLPWNTMTEELIRNTAEKLRLSWNKKKPQKFLEEWISEMGLEEEQAMAQFAGMTVFYRTMDEFLSALGLGVESDLKRCGNKQYVSEAVTLMTLHGSKGLEFPAVFICGAEKGLIPLESEKHPADRDEERRLFYVGMTRAKEELVITSSGELSEFLEELKKKNGENGENELPDSRIRWEQAAERKVEEDFRQMSLFEL</sequence>
<dbReference type="GO" id="GO:0000725">
    <property type="term" value="P:recombinational repair"/>
    <property type="evidence" value="ECO:0007669"/>
    <property type="project" value="TreeGrafter"/>
</dbReference>
<evidence type="ECO:0000256" key="2">
    <source>
        <dbReference type="ARBA" id="ARBA00022741"/>
    </source>
</evidence>
<dbReference type="EMBL" id="DXFA01000178">
    <property type="protein sequence ID" value="HIX49475.1"/>
    <property type="molecule type" value="Genomic_DNA"/>
</dbReference>
<dbReference type="Gene3D" id="3.40.50.300">
    <property type="entry name" value="P-loop containing nucleotide triphosphate hydrolases"/>
    <property type="match status" value="3"/>
</dbReference>
<evidence type="ECO:0000256" key="11">
    <source>
        <dbReference type="PROSITE-ProRule" id="PRU00560"/>
    </source>
</evidence>
<dbReference type="InterPro" id="IPR027417">
    <property type="entry name" value="P-loop_NTPase"/>
</dbReference>
<dbReference type="Gene3D" id="1.10.10.160">
    <property type="match status" value="1"/>
</dbReference>
<dbReference type="PANTHER" id="PTHR11070:SF2">
    <property type="entry name" value="ATP-DEPENDENT DNA HELICASE SRS2"/>
    <property type="match status" value="1"/>
</dbReference>
<keyword evidence="7" id="KW-0413">Isomerase</keyword>
<organism evidence="15 16">
    <name type="scientific">Candidatus Mediterraneibacter caccavium</name>
    <dbReference type="NCBI Taxonomy" id="2838661"/>
    <lineage>
        <taxon>Bacteria</taxon>
        <taxon>Bacillati</taxon>
        <taxon>Bacillota</taxon>
        <taxon>Clostridia</taxon>
        <taxon>Lachnospirales</taxon>
        <taxon>Lachnospiraceae</taxon>
        <taxon>Mediterraneibacter</taxon>
    </lineage>
</organism>
<keyword evidence="5 11" id="KW-0067">ATP-binding</keyword>
<evidence type="ECO:0000256" key="10">
    <source>
        <dbReference type="ARBA" id="ARBA00048988"/>
    </source>
</evidence>
<dbReference type="CDD" id="cd18807">
    <property type="entry name" value="SF1_C_UvrD"/>
    <property type="match status" value="1"/>
</dbReference>
<dbReference type="InterPro" id="IPR014017">
    <property type="entry name" value="DNA_helicase_UvrD-like_C"/>
</dbReference>
<feature type="region of interest" description="Disordered" evidence="12">
    <location>
        <begin position="432"/>
        <end position="502"/>
    </location>
</feature>
<reference evidence="15" key="2">
    <citation type="submission" date="2021-04" db="EMBL/GenBank/DDBJ databases">
        <authorList>
            <person name="Gilroy R."/>
        </authorList>
    </citation>
    <scope>NUCLEOTIDE SEQUENCE</scope>
    <source>
        <strain evidence="15">ChiSjej5B23-15282</strain>
    </source>
</reference>
<dbReference type="Gene3D" id="3.20.20.140">
    <property type="entry name" value="Metal-dependent hydrolases"/>
    <property type="match status" value="1"/>
</dbReference>
<dbReference type="InterPro" id="IPR013986">
    <property type="entry name" value="DExx_box_DNA_helicase_dom_sf"/>
</dbReference>
<evidence type="ECO:0000256" key="5">
    <source>
        <dbReference type="ARBA" id="ARBA00022840"/>
    </source>
</evidence>
<dbReference type="GO" id="GO:0003677">
    <property type="term" value="F:DNA binding"/>
    <property type="evidence" value="ECO:0007669"/>
    <property type="project" value="UniProtKB-KW"/>
</dbReference>
<proteinExistence type="inferred from homology"/>
<comment type="catalytic activity">
    <reaction evidence="10">
        <text>ATP + H2O = ADP + phosphate + H(+)</text>
        <dbReference type="Rhea" id="RHEA:13065"/>
        <dbReference type="ChEBI" id="CHEBI:15377"/>
        <dbReference type="ChEBI" id="CHEBI:15378"/>
        <dbReference type="ChEBI" id="CHEBI:30616"/>
        <dbReference type="ChEBI" id="CHEBI:43474"/>
        <dbReference type="ChEBI" id="CHEBI:456216"/>
        <dbReference type="EC" id="5.6.2.4"/>
    </reaction>
</comment>
<evidence type="ECO:0000313" key="15">
    <source>
        <dbReference type="EMBL" id="HIX49475.1"/>
    </source>
</evidence>
<dbReference type="GO" id="GO:0005524">
    <property type="term" value="F:ATP binding"/>
    <property type="evidence" value="ECO:0007669"/>
    <property type="project" value="UniProtKB-UniRule"/>
</dbReference>
<protein>
    <recommendedName>
        <fullName evidence="9">DNA 3'-5' helicase</fullName>
        <ecNumber evidence="9">5.6.2.4</ecNumber>
    </recommendedName>
</protein>
<keyword evidence="6" id="KW-0238">DNA-binding</keyword>
<feature type="compositionally biased region" description="Basic and acidic residues" evidence="12">
    <location>
        <begin position="432"/>
        <end position="479"/>
    </location>
</feature>
<dbReference type="GO" id="GO:0016787">
    <property type="term" value="F:hydrolase activity"/>
    <property type="evidence" value="ECO:0007669"/>
    <property type="project" value="UniProtKB-UniRule"/>
</dbReference>
<dbReference type="SUPFAM" id="SSF52540">
    <property type="entry name" value="P-loop containing nucleoside triphosphate hydrolases"/>
    <property type="match status" value="1"/>
</dbReference>
<dbReference type="CDD" id="cd19067">
    <property type="entry name" value="PfuEndoQ-like"/>
    <property type="match status" value="1"/>
</dbReference>
<dbReference type="CDD" id="cd17932">
    <property type="entry name" value="DEXQc_UvrD"/>
    <property type="match status" value="1"/>
</dbReference>
<evidence type="ECO:0000256" key="7">
    <source>
        <dbReference type="ARBA" id="ARBA00023235"/>
    </source>
</evidence>
<comment type="caution">
    <text evidence="15">The sequence shown here is derived from an EMBL/GenBank/DDBJ whole genome shotgun (WGS) entry which is preliminary data.</text>
</comment>
<feature type="domain" description="UvrD-like helicase C-terminal" evidence="14">
    <location>
        <begin position="756"/>
        <end position="1001"/>
    </location>
</feature>
<reference evidence="15" key="1">
    <citation type="journal article" date="2021" name="PeerJ">
        <title>Extensive microbial diversity within the chicken gut microbiome revealed by metagenomics and culture.</title>
        <authorList>
            <person name="Gilroy R."/>
            <person name="Ravi A."/>
            <person name="Getino M."/>
            <person name="Pursley I."/>
            <person name="Horton D.L."/>
            <person name="Alikhan N.F."/>
            <person name="Baker D."/>
            <person name="Gharbi K."/>
            <person name="Hall N."/>
            <person name="Watson M."/>
            <person name="Adriaenssens E.M."/>
            <person name="Foster-Nyarko E."/>
            <person name="Jarju S."/>
            <person name="Secka A."/>
            <person name="Antonio M."/>
            <person name="Oren A."/>
            <person name="Chaudhuri R.R."/>
            <person name="La Ragione R."/>
            <person name="Hildebrand F."/>
            <person name="Pallen M.J."/>
        </authorList>
    </citation>
    <scope>NUCLEOTIDE SEQUENCE</scope>
    <source>
        <strain evidence="15">ChiSjej5B23-15282</strain>
    </source>
</reference>
<evidence type="ECO:0000256" key="6">
    <source>
        <dbReference type="ARBA" id="ARBA00023125"/>
    </source>
</evidence>
<dbReference type="Proteomes" id="UP000824243">
    <property type="component" value="Unassembled WGS sequence"/>
</dbReference>
<evidence type="ECO:0000256" key="9">
    <source>
        <dbReference type="ARBA" id="ARBA00034808"/>
    </source>
</evidence>
<keyword evidence="4 11" id="KW-0347">Helicase</keyword>
<dbReference type="InterPro" id="IPR000212">
    <property type="entry name" value="DNA_helicase_UvrD/REP"/>
</dbReference>
<dbReference type="AlphaFoldDB" id="A0A9D1VYU5"/>
<dbReference type="PANTHER" id="PTHR11070">
    <property type="entry name" value="UVRD / RECB / PCRA DNA HELICASE FAMILY MEMBER"/>
    <property type="match status" value="1"/>
</dbReference>
<dbReference type="Gene3D" id="1.10.486.10">
    <property type="entry name" value="PCRA, domain 4"/>
    <property type="match status" value="1"/>
</dbReference>
<evidence type="ECO:0000259" key="14">
    <source>
        <dbReference type="PROSITE" id="PS51217"/>
    </source>
</evidence>
<dbReference type="PROSITE" id="PS51198">
    <property type="entry name" value="UVRD_HELICASE_ATP_BIND"/>
    <property type="match status" value="1"/>
</dbReference>
<comment type="similarity">
    <text evidence="1">Belongs to the helicase family. UvrD subfamily.</text>
</comment>
<evidence type="ECO:0000256" key="8">
    <source>
        <dbReference type="ARBA" id="ARBA00034617"/>
    </source>
</evidence>
<evidence type="ECO:0000256" key="12">
    <source>
        <dbReference type="SAM" id="MobiDB-lite"/>
    </source>
</evidence>
<accession>A0A9D1VYU5</accession>
<evidence type="ECO:0000256" key="4">
    <source>
        <dbReference type="ARBA" id="ARBA00022806"/>
    </source>
</evidence>
<dbReference type="PROSITE" id="PS51217">
    <property type="entry name" value="UVRD_HELICASE_CTER"/>
    <property type="match status" value="1"/>
</dbReference>
<evidence type="ECO:0000259" key="13">
    <source>
        <dbReference type="PROSITE" id="PS51198"/>
    </source>
</evidence>
<dbReference type="InterPro" id="IPR016195">
    <property type="entry name" value="Pol/histidinol_Pase-like"/>
</dbReference>
<dbReference type="GO" id="GO:0043138">
    <property type="term" value="F:3'-5' DNA helicase activity"/>
    <property type="evidence" value="ECO:0007669"/>
    <property type="project" value="UniProtKB-EC"/>
</dbReference>
<dbReference type="SUPFAM" id="SSF89550">
    <property type="entry name" value="PHP domain-like"/>
    <property type="match status" value="1"/>
</dbReference>
<keyword evidence="2 11" id="KW-0547">Nucleotide-binding</keyword>
<feature type="binding site" evidence="11">
    <location>
        <begin position="525"/>
        <end position="532"/>
    </location>
    <ligand>
        <name>ATP</name>
        <dbReference type="ChEBI" id="CHEBI:30616"/>
    </ligand>
</feature>
<evidence type="ECO:0000313" key="16">
    <source>
        <dbReference type="Proteomes" id="UP000824243"/>
    </source>
</evidence>
<dbReference type="Pfam" id="PF00580">
    <property type="entry name" value="UvrD-helicase"/>
    <property type="match status" value="1"/>
</dbReference>
<gene>
    <name evidence="15" type="ORF">H9981_10800</name>
</gene>
<dbReference type="InterPro" id="IPR014016">
    <property type="entry name" value="UvrD-like_ATP-bd"/>
</dbReference>
<dbReference type="EC" id="5.6.2.4" evidence="9"/>
<keyword evidence="3 11" id="KW-0378">Hydrolase</keyword>
<evidence type="ECO:0000256" key="3">
    <source>
        <dbReference type="ARBA" id="ARBA00022801"/>
    </source>
</evidence>